<gene>
    <name evidence="8 10" type="primary">tilS</name>
    <name evidence="10" type="ORF">CKO31_06895</name>
</gene>
<evidence type="ECO:0000256" key="6">
    <source>
        <dbReference type="ARBA" id="ARBA00022840"/>
    </source>
</evidence>
<dbReference type="Gene3D" id="3.40.50.620">
    <property type="entry name" value="HUPs"/>
    <property type="match status" value="1"/>
</dbReference>
<dbReference type="NCBIfam" id="TIGR02433">
    <property type="entry name" value="lysidine_TilS_C"/>
    <property type="match status" value="1"/>
</dbReference>
<keyword evidence="3 8" id="KW-0436">Ligase</keyword>
<keyword evidence="11" id="KW-1185">Reference proteome</keyword>
<sequence>MPAADELTPDRLAAALAPAAGRRLWIAYSGGLDSHVLLHAAAGLRRELRLDLRAVHIHHGLQPAADDWARHCAQVCGGLGVALEIRRVAPQPGSGSGSGSGPEAAAREARYGAFRALLRPGAMLATAQHRDDQAETLLLALLRGAGVHGLAAMPPQAPLGAGTLLRPLLDLPRAALAAYAQAEGLRWVEDPSNRDPMLDRNRLRHLVVPELRQRWPLLDKTLSRSAAHCAEAAGLLDELADELLAGLGAGTAGAEGLPVALSVAGLRRLAGPKQRLVLRRWLGRRGFPLPDTQRLRRITAELLPAAADRQPLVAWPGCEVRRHRDALHALAPLPPPPAGPLLPAPGACALALPGPLGALSWGLDPALGRTREPTVANARISVQFAAAGLRCARLARPSADLKAVFQEAGIPAWLRPYVPLLVLDDRLAGVGGVRLCGGGLAWLRWQGHPWAAQGWLVTHLENTHIDSR</sequence>
<dbReference type="Gene3D" id="1.20.59.20">
    <property type="match status" value="1"/>
</dbReference>
<evidence type="ECO:0000256" key="3">
    <source>
        <dbReference type="ARBA" id="ARBA00022598"/>
    </source>
</evidence>
<dbReference type="SUPFAM" id="SSF52402">
    <property type="entry name" value="Adenine nucleotide alpha hydrolases-like"/>
    <property type="match status" value="1"/>
</dbReference>
<proteinExistence type="inferred from homology"/>
<keyword evidence="5 8" id="KW-0547">Nucleotide-binding</keyword>
<dbReference type="InterPro" id="IPR012796">
    <property type="entry name" value="Lysidine-tRNA-synth_C"/>
</dbReference>
<evidence type="ECO:0000256" key="2">
    <source>
        <dbReference type="ARBA" id="ARBA00022490"/>
    </source>
</evidence>
<dbReference type="EC" id="6.3.4.19" evidence="8"/>
<dbReference type="SUPFAM" id="SSF56037">
    <property type="entry name" value="PheT/TilS domain"/>
    <property type="match status" value="1"/>
</dbReference>
<dbReference type="Proteomes" id="UP000748752">
    <property type="component" value="Unassembled WGS sequence"/>
</dbReference>
<comment type="subcellular location">
    <subcellularLocation>
        <location evidence="1 8">Cytoplasm</location>
    </subcellularLocation>
</comment>
<organism evidence="10 11">
    <name type="scientific">Thiohalocapsa halophila</name>
    <dbReference type="NCBI Taxonomy" id="69359"/>
    <lineage>
        <taxon>Bacteria</taxon>
        <taxon>Pseudomonadati</taxon>
        <taxon>Pseudomonadota</taxon>
        <taxon>Gammaproteobacteria</taxon>
        <taxon>Chromatiales</taxon>
        <taxon>Chromatiaceae</taxon>
        <taxon>Thiohalocapsa</taxon>
    </lineage>
</organism>
<evidence type="ECO:0000256" key="7">
    <source>
        <dbReference type="ARBA" id="ARBA00048539"/>
    </source>
</evidence>
<dbReference type="RefSeq" id="WP_200235363.1">
    <property type="nucleotide sequence ID" value="NZ_NRRV01000012.1"/>
</dbReference>
<dbReference type="PANTHER" id="PTHR43033:SF1">
    <property type="entry name" value="TRNA(ILE)-LYSIDINE SYNTHASE-RELATED"/>
    <property type="match status" value="1"/>
</dbReference>
<dbReference type="Pfam" id="PF01171">
    <property type="entry name" value="ATP_bind_3"/>
    <property type="match status" value="1"/>
</dbReference>
<dbReference type="InterPro" id="IPR011063">
    <property type="entry name" value="TilS/TtcA_N"/>
</dbReference>
<comment type="domain">
    <text evidence="8">The N-terminal region contains the highly conserved SGGXDS motif, predicted to be a P-loop motif involved in ATP binding.</text>
</comment>
<dbReference type="InterPro" id="IPR014729">
    <property type="entry name" value="Rossmann-like_a/b/a_fold"/>
</dbReference>
<dbReference type="HAMAP" id="MF_01161">
    <property type="entry name" value="tRNA_Ile_lys_synt"/>
    <property type="match status" value="1"/>
</dbReference>
<evidence type="ECO:0000313" key="10">
    <source>
        <dbReference type="EMBL" id="MBK1630476.1"/>
    </source>
</evidence>
<feature type="binding site" evidence="8">
    <location>
        <begin position="29"/>
        <end position="34"/>
    </location>
    <ligand>
        <name>ATP</name>
        <dbReference type="ChEBI" id="CHEBI:30616"/>
    </ligand>
</feature>
<dbReference type="Pfam" id="PF11734">
    <property type="entry name" value="TilS_C"/>
    <property type="match status" value="1"/>
</dbReference>
<evidence type="ECO:0000256" key="5">
    <source>
        <dbReference type="ARBA" id="ARBA00022741"/>
    </source>
</evidence>
<comment type="catalytic activity">
    <reaction evidence="7 8">
        <text>cytidine(34) in tRNA(Ile2) + L-lysine + ATP = lysidine(34) in tRNA(Ile2) + AMP + diphosphate + H(+)</text>
        <dbReference type="Rhea" id="RHEA:43744"/>
        <dbReference type="Rhea" id="RHEA-COMP:10625"/>
        <dbReference type="Rhea" id="RHEA-COMP:10670"/>
        <dbReference type="ChEBI" id="CHEBI:15378"/>
        <dbReference type="ChEBI" id="CHEBI:30616"/>
        <dbReference type="ChEBI" id="CHEBI:32551"/>
        <dbReference type="ChEBI" id="CHEBI:33019"/>
        <dbReference type="ChEBI" id="CHEBI:82748"/>
        <dbReference type="ChEBI" id="CHEBI:83665"/>
        <dbReference type="ChEBI" id="CHEBI:456215"/>
        <dbReference type="EC" id="6.3.4.19"/>
    </reaction>
</comment>
<dbReference type="Pfam" id="PF09179">
    <property type="entry name" value="TilS"/>
    <property type="match status" value="1"/>
</dbReference>
<comment type="function">
    <text evidence="8">Ligates lysine onto the cytidine present at position 34 of the AUA codon-specific tRNA(Ile) that contains the anticodon CAU, in an ATP-dependent manner. Cytidine is converted to lysidine, thus changing the amino acid specificity of the tRNA from methionine to isoleucine.</text>
</comment>
<reference evidence="10 11" key="1">
    <citation type="journal article" date="2020" name="Microorganisms">
        <title>Osmotic Adaptation and Compatible Solute Biosynthesis of Phototrophic Bacteria as Revealed from Genome Analyses.</title>
        <authorList>
            <person name="Imhoff J.F."/>
            <person name="Rahn T."/>
            <person name="Kunzel S."/>
            <person name="Keller A."/>
            <person name="Neulinger S.C."/>
        </authorList>
    </citation>
    <scope>NUCLEOTIDE SEQUENCE [LARGE SCALE GENOMIC DNA]</scope>
    <source>
        <strain evidence="10 11">DSM 6210</strain>
    </source>
</reference>
<protein>
    <recommendedName>
        <fullName evidence="8">tRNA(Ile)-lysidine synthase</fullName>
        <ecNumber evidence="8">6.3.4.19</ecNumber>
    </recommendedName>
    <alternativeName>
        <fullName evidence="8">tRNA(Ile)-2-lysyl-cytidine synthase</fullName>
    </alternativeName>
    <alternativeName>
        <fullName evidence="8">tRNA(Ile)-lysidine synthetase</fullName>
    </alternativeName>
</protein>
<feature type="domain" description="Lysidine-tRNA(Ile) synthetase C-terminal" evidence="9">
    <location>
        <begin position="380"/>
        <end position="445"/>
    </location>
</feature>
<comment type="caution">
    <text evidence="10">The sequence shown here is derived from an EMBL/GenBank/DDBJ whole genome shotgun (WGS) entry which is preliminary data.</text>
</comment>
<comment type="similarity">
    <text evidence="8">Belongs to the tRNA(Ile)-lysidine synthase family.</text>
</comment>
<keyword evidence="6 8" id="KW-0067">ATP-binding</keyword>
<dbReference type="InterPro" id="IPR012795">
    <property type="entry name" value="tRNA_Ile_lys_synt_N"/>
</dbReference>
<dbReference type="InterPro" id="IPR015262">
    <property type="entry name" value="tRNA_Ile_lys_synt_subst-bd"/>
</dbReference>
<dbReference type="InterPro" id="IPR012094">
    <property type="entry name" value="tRNA_Ile_lys_synt"/>
</dbReference>
<name>A0ABS1CGH4_9GAMM</name>
<evidence type="ECO:0000256" key="1">
    <source>
        <dbReference type="ARBA" id="ARBA00004496"/>
    </source>
</evidence>
<dbReference type="EMBL" id="NRRV01000012">
    <property type="protein sequence ID" value="MBK1630476.1"/>
    <property type="molecule type" value="Genomic_DNA"/>
</dbReference>
<evidence type="ECO:0000256" key="4">
    <source>
        <dbReference type="ARBA" id="ARBA00022694"/>
    </source>
</evidence>
<evidence type="ECO:0000259" key="9">
    <source>
        <dbReference type="SMART" id="SM00977"/>
    </source>
</evidence>
<evidence type="ECO:0000256" key="8">
    <source>
        <dbReference type="HAMAP-Rule" id="MF_01161"/>
    </source>
</evidence>
<accession>A0ABS1CGH4</accession>
<dbReference type="CDD" id="cd01992">
    <property type="entry name" value="TilS_N"/>
    <property type="match status" value="1"/>
</dbReference>
<evidence type="ECO:0000313" key="11">
    <source>
        <dbReference type="Proteomes" id="UP000748752"/>
    </source>
</evidence>
<keyword evidence="4 8" id="KW-0819">tRNA processing</keyword>
<keyword evidence="2 8" id="KW-0963">Cytoplasm</keyword>
<dbReference type="NCBIfam" id="TIGR02432">
    <property type="entry name" value="lysidine_TilS_N"/>
    <property type="match status" value="1"/>
</dbReference>
<dbReference type="SMART" id="SM00977">
    <property type="entry name" value="TilS_C"/>
    <property type="match status" value="1"/>
</dbReference>
<dbReference type="PANTHER" id="PTHR43033">
    <property type="entry name" value="TRNA(ILE)-LYSIDINE SYNTHASE-RELATED"/>
    <property type="match status" value="1"/>
</dbReference>
<dbReference type="SUPFAM" id="SSF82829">
    <property type="entry name" value="MesJ substrate recognition domain-like"/>
    <property type="match status" value="1"/>
</dbReference>